<dbReference type="Proteomes" id="UP001146351">
    <property type="component" value="Unassembled WGS sequence"/>
</dbReference>
<protein>
    <submittedName>
        <fullName evidence="2">Uncharacterized protein</fullName>
    </submittedName>
</protein>
<accession>A0A9W9I3K2</accession>
<name>A0A9W9I3K2_9EURO</name>
<keyword evidence="3" id="KW-1185">Reference proteome</keyword>
<evidence type="ECO:0000313" key="3">
    <source>
        <dbReference type="Proteomes" id="UP001146351"/>
    </source>
</evidence>
<reference evidence="2" key="2">
    <citation type="journal article" date="2023" name="IMA Fungus">
        <title>Comparative genomic study of the Penicillium genus elucidates a diverse pangenome and 15 lateral gene transfer events.</title>
        <authorList>
            <person name="Petersen C."/>
            <person name="Sorensen T."/>
            <person name="Nielsen M.R."/>
            <person name="Sondergaard T.E."/>
            <person name="Sorensen J.L."/>
            <person name="Fitzpatrick D.A."/>
            <person name="Frisvad J.C."/>
            <person name="Nielsen K.L."/>
        </authorList>
    </citation>
    <scope>NUCLEOTIDE SEQUENCE</scope>
    <source>
        <strain evidence="2">IBT 21917</strain>
    </source>
</reference>
<organism evidence="2 3">
    <name type="scientific">Penicillium capsulatum</name>
    <dbReference type="NCBI Taxonomy" id="69766"/>
    <lineage>
        <taxon>Eukaryota</taxon>
        <taxon>Fungi</taxon>
        <taxon>Dikarya</taxon>
        <taxon>Ascomycota</taxon>
        <taxon>Pezizomycotina</taxon>
        <taxon>Eurotiomycetes</taxon>
        <taxon>Eurotiomycetidae</taxon>
        <taxon>Eurotiales</taxon>
        <taxon>Aspergillaceae</taxon>
        <taxon>Penicillium</taxon>
    </lineage>
</organism>
<evidence type="ECO:0000256" key="1">
    <source>
        <dbReference type="SAM" id="MobiDB-lite"/>
    </source>
</evidence>
<dbReference type="EMBL" id="JAPQKO010000004">
    <property type="protein sequence ID" value="KAJ5165859.1"/>
    <property type="molecule type" value="Genomic_DNA"/>
</dbReference>
<feature type="region of interest" description="Disordered" evidence="1">
    <location>
        <begin position="43"/>
        <end position="89"/>
    </location>
</feature>
<sequence>MNHHLLHRDAAFFPDAKWIPRPSPWFPDAPLFWIIDRSIRAHAPNTKDTSTNPAPYVRVAGPPGKRERGRPPILEPISGPDDLFDRFLG</sequence>
<gene>
    <name evidence="2" type="ORF">N7492_006155</name>
</gene>
<proteinExistence type="predicted"/>
<comment type="caution">
    <text evidence="2">The sequence shown here is derived from an EMBL/GenBank/DDBJ whole genome shotgun (WGS) entry which is preliminary data.</text>
</comment>
<dbReference type="AlphaFoldDB" id="A0A9W9I3K2"/>
<reference evidence="2" key="1">
    <citation type="submission" date="2022-11" db="EMBL/GenBank/DDBJ databases">
        <authorList>
            <person name="Petersen C."/>
        </authorList>
    </citation>
    <scope>NUCLEOTIDE SEQUENCE</scope>
    <source>
        <strain evidence="2">IBT 21917</strain>
    </source>
</reference>
<evidence type="ECO:0000313" key="2">
    <source>
        <dbReference type="EMBL" id="KAJ5165859.1"/>
    </source>
</evidence>